<dbReference type="SMART" id="SM00358">
    <property type="entry name" value="DSRM"/>
    <property type="match status" value="3"/>
</dbReference>
<protein>
    <recommendedName>
        <fullName evidence="5">DRBM domain-containing protein</fullName>
    </recommendedName>
</protein>
<dbReference type="PANTHER" id="PTHR46031:SF38">
    <property type="entry name" value="DRBM DOMAIN-CONTAINING PROTEIN"/>
    <property type="match status" value="1"/>
</dbReference>
<dbReference type="PANTHER" id="PTHR46031">
    <property type="match status" value="1"/>
</dbReference>
<name>A0A7N2KMQ4_QUELO</name>
<evidence type="ECO:0000256" key="2">
    <source>
        <dbReference type="ARBA" id="ARBA00022884"/>
    </source>
</evidence>
<dbReference type="SUPFAM" id="SSF54768">
    <property type="entry name" value="dsRNA-binding domain-like"/>
    <property type="match status" value="3"/>
</dbReference>
<dbReference type="EnsemblPlants" id="QL01p018552:mrna">
    <property type="protein sequence ID" value="QL01p018552:mrna"/>
    <property type="gene ID" value="QL01p018552"/>
</dbReference>
<proteinExistence type="predicted"/>
<feature type="compositionally biased region" description="Polar residues" evidence="4">
    <location>
        <begin position="377"/>
        <end position="404"/>
    </location>
</feature>
<accession>A0A7N2KMQ4</accession>
<keyword evidence="1" id="KW-0677">Repeat</keyword>
<dbReference type="Gene3D" id="3.30.160.20">
    <property type="match status" value="3"/>
</dbReference>
<evidence type="ECO:0000313" key="7">
    <source>
        <dbReference type="Proteomes" id="UP000594261"/>
    </source>
</evidence>
<feature type="region of interest" description="Disordered" evidence="4">
    <location>
        <begin position="377"/>
        <end position="409"/>
    </location>
</feature>
<dbReference type="InterPro" id="IPR014720">
    <property type="entry name" value="dsRBD_dom"/>
</dbReference>
<dbReference type="InParanoid" id="A0A7N2KMQ4"/>
<organism evidence="6 7">
    <name type="scientific">Quercus lobata</name>
    <name type="common">Valley oak</name>
    <dbReference type="NCBI Taxonomy" id="97700"/>
    <lineage>
        <taxon>Eukaryota</taxon>
        <taxon>Viridiplantae</taxon>
        <taxon>Streptophyta</taxon>
        <taxon>Embryophyta</taxon>
        <taxon>Tracheophyta</taxon>
        <taxon>Spermatophyta</taxon>
        <taxon>Magnoliopsida</taxon>
        <taxon>eudicotyledons</taxon>
        <taxon>Gunneridae</taxon>
        <taxon>Pentapetalae</taxon>
        <taxon>rosids</taxon>
        <taxon>fabids</taxon>
        <taxon>Fagales</taxon>
        <taxon>Fagaceae</taxon>
        <taxon>Quercus</taxon>
    </lineage>
</organism>
<dbReference type="AlphaFoldDB" id="A0A7N2KMQ4"/>
<dbReference type="PROSITE" id="PS50137">
    <property type="entry name" value="DS_RBD"/>
    <property type="match status" value="3"/>
</dbReference>
<dbReference type="EMBL" id="LRBV02000001">
    <property type="status" value="NOT_ANNOTATED_CDS"/>
    <property type="molecule type" value="Genomic_DNA"/>
</dbReference>
<evidence type="ECO:0000256" key="3">
    <source>
        <dbReference type="PROSITE-ProRule" id="PRU00266"/>
    </source>
</evidence>
<reference evidence="6" key="2">
    <citation type="submission" date="2021-01" db="UniProtKB">
        <authorList>
            <consortium name="EnsemblPlants"/>
        </authorList>
    </citation>
    <scope>IDENTIFICATION</scope>
</reference>
<dbReference type="GO" id="GO:0003723">
    <property type="term" value="F:RNA binding"/>
    <property type="evidence" value="ECO:0007669"/>
    <property type="project" value="UniProtKB-UniRule"/>
</dbReference>
<dbReference type="Gramene" id="QL01p018552:mrna">
    <property type="protein sequence ID" value="QL01p018552:mrna"/>
    <property type="gene ID" value="QL01p018552"/>
</dbReference>
<evidence type="ECO:0000256" key="1">
    <source>
        <dbReference type="ARBA" id="ARBA00022737"/>
    </source>
</evidence>
<feature type="domain" description="DRBM" evidence="5">
    <location>
        <begin position="117"/>
        <end position="186"/>
    </location>
</feature>
<evidence type="ECO:0000256" key="4">
    <source>
        <dbReference type="SAM" id="MobiDB-lite"/>
    </source>
</evidence>
<dbReference type="OMA" id="SEDKWVA"/>
<reference evidence="6 7" key="1">
    <citation type="journal article" date="2016" name="G3 (Bethesda)">
        <title>First Draft Assembly and Annotation of the Genome of a California Endemic Oak Quercus lobata Nee (Fagaceae).</title>
        <authorList>
            <person name="Sork V.L."/>
            <person name="Fitz-Gibbon S.T."/>
            <person name="Puiu D."/>
            <person name="Crepeau M."/>
            <person name="Gugger P.F."/>
            <person name="Sherman R."/>
            <person name="Stevens K."/>
            <person name="Langley C.H."/>
            <person name="Pellegrini M."/>
            <person name="Salzberg S.L."/>
        </authorList>
    </citation>
    <scope>NUCLEOTIDE SEQUENCE [LARGE SCALE GENOMIC DNA]</scope>
    <source>
        <strain evidence="6 7">cv. SW786</strain>
    </source>
</reference>
<keyword evidence="2 3" id="KW-0694">RNA-binding</keyword>
<feature type="domain" description="DRBM" evidence="5">
    <location>
        <begin position="1"/>
        <end position="70"/>
    </location>
</feature>
<sequence>MYKTKVQELCQKKQWRPPMYSTMKDGPDHHPRFNSSVSVNGLFFHSPFPSKSSKDAQNAAAKLAFLHFTGSSATLPSTEPIDVESNTTTETYHDDDDDPQIQSDALHVTLTDDFQSQYKGLLQKYAQQKNLDPPLYMSESDGPSHAIRFKATVTVGGQTFESPMFFKTLKGAEQAAAKAALMSLSPDGFQKGDFGLYKNLLQELAQQEGFSIPIYKTTKSGELHLPTFYSNVEVEGEIFRGKEGKSKKQAELNAAKVAYSILKERKSLVPVCDGIYAIGFNVRHKEVLLKVTYFSHWDAPFHTAMLCMKLHCGLSRSSEAASPNLGEDEALLTTSLTLTKTMKSQQNLEDENHLLPSPIIKYKETFKEESTVLQLDQNTESGNSFSCPDSVPSSPKQGQLSSPNLAHPNFSALSNSDSSMKNVGTMSYLLCNRVRVYTSLPNIEFPKGITVLQIGDNKWVAVSLEFPNEEGN</sequence>
<evidence type="ECO:0000259" key="5">
    <source>
        <dbReference type="PROSITE" id="PS50137"/>
    </source>
</evidence>
<keyword evidence="7" id="KW-1185">Reference proteome</keyword>
<dbReference type="Proteomes" id="UP000594261">
    <property type="component" value="Chromosome 1"/>
</dbReference>
<feature type="domain" description="DRBM" evidence="5">
    <location>
        <begin position="196"/>
        <end position="264"/>
    </location>
</feature>
<evidence type="ECO:0000313" key="6">
    <source>
        <dbReference type="EnsemblPlants" id="QL01p018552:mrna"/>
    </source>
</evidence>
<dbReference type="Pfam" id="PF00035">
    <property type="entry name" value="dsrm"/>
    <property type="match status" value="3"/>
</dbReference>